<dbReference type="Gene3D" id="3.40.50.10810">
    <property type="entry name" value="Tandem AAA-ATPase domain"/>
    <property type="match status" value="1"/>
</dbReference>
<dbReference type="PANTHER" id="PTHR45626">
    <property type="entry name" value="TRANSCRIPTION TERMINATION FACTOR 2-RELATED"/>
    <property type="match status" value="1"/>
</dbReference>
<evidence type="ECO:0000313" key="5">
    <source>
        <dbReference type="EMBL" id="RAH77246.1"/>
    </source>
</evidence>
<dbReference type="GO" id="GO:0005634">
    <property type="term" value="C:nucleus"/>
    <property type="evidence" value="ECO:0007669"/>
    <property type="project" value="TreeGrafter"/>
</dbReference>
<dbReference type="SMART" id="SM00487">
    <property type="entry name" value="DEXDc"/>
    <property type="match status" value="1"/>
</dbReference>
<evidence type="ECO:0000256" key="2">
    <source>
        <dbReference type="ARBA" id="ARBA00022801"/>
    </source>
</evidence>
<keyword evidence="2" id="KW-0378">Hydrolase</keyword>
<feature type="domain" description="Helicase ATP-binding" evidence="4">
    <location>
        <begin position="66"/>
        <end position="273"/>
    </location>
</feature>
<evidence type="ECO:0000259" key="4">
    <source>
        <dbReference type="PROSITE" id="PS51192"/>
    </source>
</evidence>
<dbReference type="GO" id="GO:0016787">
    <property type="term" value="F:hydrolase activity"/>
    <property type="evidence" value="ECO:0007669"/>
    <property type="project" value="UniProtKB-KW"/>
</dbReference>
<dbReference type="PROSITE" id="PS51192">
    <property type="entry name" value="HELICASE_ATP_BIND_1"/>
    <property type="match status" value="1"/>
</dbReference>
<dbReference type="EMBL" id="KZ824847">
    <property type="protein sequence ID" value="RAH77246.1"/>
    <property type="molecule type" value="Genomic_DNA"/>
</dbReference>
<dbReference type="InterPro" id="IPR014001">
    <property type="entry name" value="Helicase_ATP-bd"/>
</dbReference>
<dbReference type="GO" id="GO:0008094">
    <property type="term" value="F:ATP-dependent activity, acting on DNA"/>
    <property type="evidence" value="ECO:0007669"/>
    <property type="project" value="TreeGrafter"/>
</dbReference>
<dbReference type="GeneID" id="37179930"/>
<dbReference type="GO" id="GO:0006281">
    <property type="term" value="P:DNA repair"/>
    <property type="evidence" value="ECO:0007669"/>
    <property type="project" value="TreeGrafter"/>
</dbReference>
<dbReference type="InterPro" id="IPR038718">
    <property type="entry name" value="SNF2-like_sf"/>
</dbReference>
<reference evidence="5 6" key="1">
    <citation type="submission" date="2018-02" db="EMBL/GenBank/DDBJ databases">
        <title>The genomes of Aspergillus section Nigri reveals drivers in fungal speciation.</title>
        <authorList>
            <consortium name="DOE Joint Genome Institute"/>
            <person name="Vesth T.C."/>
            <person name="Nybo J."/>
            <person name="Theobald S."/>
            <person name="Brandl J."/>
            <person name="Frisvad J.C."/>
            <person name="Nielsen K.F."/>
            <person name="Lyhne E.K."/>
            <person name="Kogle M.E."/>
            <person name="Kuo A."/>
            <person name="Riley R."/>
            <person name="Clum A."/>
            <person name="Nolan M."/>
            <person name="Lipzen A."/>
            <person name="Salamov A."/>
            <person name="Henrissat B."/>
            <person name="Wiebenga A."/>
            <person name="De vries R.P."/>
            <person name="Grigoriev I.V."/>
            <person name="Mortensen U.H."/>
            <person name="Andersen M.R."/>
            <person name="Baker S.E."/>
        </authorList>
    </citation>
    <scope>NUCLEOTIDE SEQUENCE [LARGE SCALE GENOMIC DNA]</scope>
    <source>
        <strain evidence="5 6">CBS 114.51</strain>
    </source>
</reference>
<dbReference type="RefSeq" id="XP_025523140.1">
    <property type="nucleotide sequence ID" value="XM_025676237.1"/>
</dbReference>
<dbReference type="Proteomes" id="UP000249497">
    <property type="component" value="Unassembled WGS sequence"/>
</dbReference>
<evidence type="ECO:0000313" key="6">
    <source>
        <dbReference type="Proteomes" id="UP000249497"/>
    </source>
</evidence>
<name>A0A8T8WN81_ASPJA</name>
<feature type="non-terminal residue" evidence="5">
    <location>
        <position position="1"/>
    </location>
</feature>
<dbReference type="InterPro" id="IPR050628">
    <property type="entry name" value="SNF2_RAD54_helicase_TF"/>
</dbReference>
<gene>
    <name evidence="5" type="ORF">BO86DRAFT_441185</name>
</gene>
<proteinExistence type="predicted"/>
<dbReference type="InterPro" id="IPR000330">
    <property type="entry name" value="SNF2_N"/>
</dbReference>
<dbReference type="Gene3D" id="3.40.50.300">
    <property type="entry name" value="P-loop containing nucleotide triphosphate hydrolases"/>
    <property type="match status" value="1"/>
</dbReference>
<protein>
    <recommendedName>
        <fullName evidence="4">Helicase ATP-binding domain-containing protein</fullName>
    </recommendedName>
</protein>
<organism evidence="5 6">
    <name type="scientific">Aspergillus japonicus CBS 114.51</name>
    <dbReference type="NCBI Taxonomy" id="1448312"/>
    <lineage>
        <taxon>Eukaryota</taxon>
        <taxon>Fungi</taxon>
        <taxon>Dikarya</taxon>
        <taxon>Ascomycota</taxon>
        <taxon>Pezizomycotina</taxon>
        <taxon>Eurotiomycetes</taxon>
        <taxon>Eurotiomycetidae</taxon>
        <taxon>Eurotiales</taxon>
        <taxon>Aspergillaceae</taxon>
        <taxon>Aspergillus</taxon>
        <taxon>Aspergillus subgen. Circumdati</taxon>
    </lineage>
</organism>
<evidence type="ECO:0000256" key="1">
    <source>
        <dbReference type="ARBA" id="ARBA00022741"/>
    </source>
</evidence>
<dbReference type="AlphaFoldDB" id="A0A8T8WN81"/>
<evidence type="ECO:0000256" key="3">
    <source>
        <dbReference type="ARBA" id="ARBA00022840"/>
    </source>
</evidence>
<keyword evidence="1" id="KW-0547">Nucleotide-binding</keyword>
<keyword evidence="3" id="KW-0067">ATP-binding</keyword>
<dbReference type="GO" id="GO:0005524">
    <property type="term" value="F:ATP binding"/>
    <property type="evidence" value="ECO:0007669"/>
    <property type="project" value="UniProtKB-KW"/>
</dbReference>
<dbReference type="OrthoDB" id="4500730at2759"/>
<sequence length="695" mass="79320">PQRKDFVRVAEQQSWLNDPAYQCKNHSEACRNLNIENEEYPQIPEMRPKAILIEWQPVAVDRLNQIRQNGLTRGAILADAVGLGKSWEALALMMHIARTESHQGKAFIVVVPYRFLEQWIEKIRAFTDIFRIRICGSKRQVENESWTDCVEEELTKQHRIFRGEECNRAEPLVTSHTTLSARHGPSAVKAWCENNGRVYNQDAPDMPADCEWSLQGRFAMAIFDEAHVLREPGSNFSLASQWLQASFNLLLTATPFFCGIRDFESYALTLLRSCSSIANAYDPTRMTGIVHSVVGSDDAEILCSREFVSKHVMAPEINARQCETRLRAILKHLMVRRTVASCVWLDSDRKISACHPAALRVPIITPFKDAGLQIYQSCAKKYQYNFLDPVPGHSQRYKWGMQKLRPVLMGSTWIGLMALERRLTSPRLISDIDAFNDGRSEGRSFYQKLVPAATEPDVGRSDRNKVPLGIKSEGLDLLLRGSPKLCSLLQLLKYQVCLLREKAVIWTYHPGEEIFVGAALYETGIPFAILHPDSHKWRRESIIKNLTATSGNGCMVLVLSYLVPSLDLDLHLVCRQVYLFSPPPSRAVFDQAIGRVFAFRCGHTRRVTIFEHRVPNTLDINLDKHSRWSDLPGFEIDIWKTLAPKFEEDSFAVGRYVIRRDQILTLAPGERPVKDDIKDPRQIVAKLERLKWGRR</sequence>
<dbReference type="Pfam" id="PF00176">
    <property type="entry name" value="SNF2-rel_dom"/>
    <property type="match status" value="1"/>
</dbReference>
<accession>A0A8T8WN81</accession>
<dbReference type="SUPFAM" id="SSF52540">
    <property type="entry name" value="P-loop containing nucleoside triphosphate hydrolases"/>
    <property type="match status" value="2"/>
</dbReference>
<keyword evidence="6" id="KW-1185">Reference proteome</keyword>
<dbReference type="InterPro" id="IPR027417">
    <property type="entry name" value="P-loop_NTPase"/>
</dbReference>